<dbReference type="Gene3D" id="3.30.565.10">
    <property type="entry name" value="Histidine kinase-like ATPase, C-terminal domain"/>
    <property type="match status" value="1"/>
</dbReference>
<accession>A0A3E1NLC5</accession>
<organism evidence="1 2">
    <name type="scientific">Deminuibacter soli</name>
    <dbReference type="NCBI Taxonomy" id="2291815"/>
    <lineage>
        <taxon>Bacteria</taxon>
        <taxon>Pseudomonadati</taxon>
        <taxon>Bacteroidota</taxon>
        <taxon>Chitinophagia</taxon>
        <taxon>Chitinophagales</taxon>
        <taxon>Chitinophagaceae</taxon>
        <taxon>Deminuibacter</taxon>
    </lineage>
</organism>
<dbReference type="SUPFAM" id="SSF55874">
    <property type="entry name" value="ATPase domain of HSP90 chaperone/DNA topoisomerase II/histidine kinase"/>
    <property type="match status" value="1"/>
</dbReference>
<proteinExistence type="predicted"/>
<evidence type="ECO:0000313" key="1">
    <source>
        <dbReference type="EMBL" id="RFM28726.1"/>
    </source>
</evidence>
<dbReference type="Pfam" id="PF13589">
    <property type="entry name" value="HATPase_c_3"/>
    <property type="match status" value="1"/>
</dbReference>
<dbReference type="AlphaFoldDB" id="A0A3E1NLC5"/>
<dbReference type="RefSeq" id="WP_116846715.1">
    <property type="nucleotide sequence ID" value="NZ_QTJU01000002.1"/>
</dbReference>
<protein>
    <submittedName>
        <fullName evidence="1">Uncharacterized protein</fullName>
    </submittedName>
</protein>
<dbReference type="InterPro" id="IPR036890">
    <property type="entry name" value="HATPase_C_sf"/>
</dbReference>
<gene>
    <name evidence="1" type="ORF">DXN05_08055</name>
</gene>
<reference evidence="1 2" key="1">
    <citation type="submission" date="2018-08" db="EMBL/GenBank/DDBJ databases">
        <title>Chitinophagaceae sp. K23C18032701, a novel bacterium isolated from forest soil.</title>
        <authorList>
            <person name="Wang C."/>
        </authorList>
    </citation>
    <scope>NUCLEOTIDE SEQUENCE [LARGE SCALE GENOMIC DNA]</scope>
    <source>
        <strain evidence="1 2">K23C18032701</strain>
    </source>
</reference>
<dbReference type="OrthoDB" id="8765545at2"/>
<sequence>MKLRKKLKTNSRLIHTQLTKYKNTFAALCELINNSIQAKAKNVFINIEYGNGVLEPFIKCISVRDDGPGVASDDFEPRILEIGTDVKAGGQGIGRFAALQIGSSIVIKTLSYDKKSSCFHEITFPIDVDAFKQNVLDEIEFEIDDSSLSESNYNTFYEVVIKNLYSNTGGKVPKKQQLGQHFILNNFINEIFQKYPFNIFNENVAFHVNGRRLEREDFLVEDPIIQSKEYITLQGEDTEIQFYYYHTKLNLDKVKVFLCIENAGIQTVAHEFTYSSEWYTPDLGPWFIYLESPMFNSDLFRNLDLDEMADDELKSLKEIVKVTINEFFKERNKKFEKFSDAIQSDEANPLRDNDRYSPSHQLIFKKVAYLIEDQYQLLEKKAQIRELIYPLVNTAISNGEIQSIFEKVLKLTPEYIGKLRALLETTDLENVIHFSQQVIEKTDFIEFLNGIVYGELAKVLLERKQLHKILEKALWIFGESYNGTPCLWSDRQIGAILLELREKFFHYSPTVEDENLITSDDPLLNNITDLFFFNDKIADDERREIMVVELKSPSCAISQKEINQLDKYAYTIENHSALPSSKVKYKMILISSKLTGYAKSKMKSAFAKYGVPFLYDKKEEKDIELYIIEWRELLEANKRKLKYLSNGIETKEKSVRNTFEQDYPELISENVKTVLRKVKESA</sequence>
<name>A0A3E1NLC5_9BACT</name>
<evidence type="ECO:0000313" key="2">
    <source>
        <dbReference type="Proteomes" id="UP000261284"/>
    </source>
</evidence>
<dbReference type="EMBL" id="QTJU01000002">
    <property type="protein sequence ID" value="RFM28726.1"/>
    <property type="molecule type" value="Genomic_DNA"/>
</dbReference>
<keyword evidence="2" id="KW-1185">Reference proteome</keyword>
<comment type="caution">
    <text evidence="1">The sequence shown here is derived from an EMBL/GenBank/DDBJ whole genome shotgun (WGS) entry which is preliminary data.</text>
</comment>
<dbReference type="Proteomes" id="UP000261284">
    <property type="component" value="Unassembled WGS sequence"/>
</dbReference>